<dbReference type="GO" id="GO:0016614">
    <property type="term" value="F:oxidoreductase activity, acting on CH-OH group of donors"/>
    <property type="evidence" value="ECO:0007669"/>
    <property type="project" value="InterPro"/>
</dbReference>
<keyword evidence="5 9" id="KW-0274">FAD</keyword>
<keyword evidence="14" id="KW-1185">Reference proteome</keyword>
<dbReference type="InterPro" id="IPR036188">
    <property type="entry name" value="FAD/NAD-bd_sf"/>
</dbReference>
<keyword evidence="3" id="KW-0285">Flavoprotein</keyword>
<evidence type="ECO:0008006" key="15">
    <source>
        <dbReference type="Google" id="ProtNLM"/>
    </source>
</evidence>
<name>A0AA39U9H8_9AGAR</name>
<dbReference type="SUPFAM" id="SSF54373">
    <property type="entry name" value="FAD-linked reductases, C-terminal domain"/>
    <property type="match status" value="1"/>
</dbReference>
<feature type="binding site" evidence="9">
    <location>
        <position position="266"/>
    </location>
    <ligand>
        <name>FAD</name>
        <dbReference type="ChEBI" id="CHEBI:57692"/>
    </ligand>
</feature>
<accession>A0AA39U9H8</accession>
<protein>
    <recommendedName>
        <fullName evidence="15">Alcohol oxidase</fullName>
    </recommendedName>
</protein>
<evidence type="ECO:0000256" key="8">
    <source>
        <dbReference type="PIRSR" id="PIRSR000137-1"/>
    </source>
</evidence>
<comment type="caution">
    <text evidence="13">The sequence shown here is derived from an EMBL/GenBank/DDBJ whole genome shotgun (WGS) entry which is preliminary data.</text>
</comment>
<feature type="chain" id="PRO_5041223462" description="Alcohol oxidase" evidence="10">
    <location>
        <begin position="18"/>
        <end position="618"/>
    </location>
</feature>
<evidence type="ECO:0000256" key="1">
    <source>
        <dbReference type="ARBA" id="ARBA00001974"/>
    </source>
</evidence>
<evidence type="ECO:0000313" key="14">
    <source>
        <dbReference type="Proteomes" id="UP001175227"/>
    </source>
</evidence>
<dbReference type="Gene3D" id="3.50.50.60">
    <property type="entry name" value="FAD/NAD(P)-binding domain"/>
    <property type="match status" value="1"/>
</dbReference>
<keyword evidence="4 10" id="KW-0732">Signal</keyword>
<evidence type="ECO:0000256" key="2">
    <source>
        <dbReference type="ARBA" id="ARBA00010790"/>
    </source>
</evidence>
<dbReference type="AlphaFoldDB" id="A0AA39U9H8"/>
<evidence type="ECO:0000256" key="5">
    <source>
        <dbReference type="ARBA" id="ARBA00022827"/>
    </source>
</evidence>
<evidence type="ECO:0000256" key="4">
    <source>
        <dbReference type="ARBA" id="ARBA00022729"/>
    </source>
</evidence>
<evidence type="ECO:0000256" key="6">
    <source>
        <dbReference type="ARBA" id="ARBA00023002"/>
    </source>
</evidence>
<keyword evidence="6" id="KW-0560">Oxidoreductase</keyword>
<reference evidence="13" key="1">
    <citation type="submission" date="2023-06" db="EMBL/GenBank/DDBJ databases">
        <authorList>
            <consortium name="Lawrence Berkeley National Laboratory"/>
            <person name="Ahrendt S."/>
            <person name="Sahu N."/>
            <person name="Indic B."/>
            <person name="Wong-Bajracharya J."/>
            <person name="Merenyi Z."/>
            <person name="Ke H.-M."/>
            <person name="Monk M."/>
            <person name="Kocsube S."/>
            <person name="Drula E."/>
            <person name="Lipzen A."/>
            <person name="Balint B."/>
            <person name="Henrissat B."/>
            <person name="Andreopoulos B."/>
            <person name="Martin F.M."/>
            <person name="Harder C.B."/>
            <person name="Rigling D."/>
            <person name="Ford K.L."/>
            <person name="Foster G.D."/>
            <person name="Pangilinan J."/>
            <person name="Papanicolaou A."/>
            <person name="Barry K."/>
            <person name="LaButti K."/>
            <person name="Viragh M."/>
            <person name="Koriabine M."/>
            <person name="Yan M."/>
            <person name="Riley R."/>
            <person name="Champramary S."/>
            <person name="Plett K.L."/>
            <person name="Tsai I.J."/>
            <person name="Slot J."/>
            <person name="Sipos G."/>
            <person name="Plett J."/>
            <person name="Nagy L.G."/>
            <person name="Grigoriev I.V."/>
        </authorList>
    </citation>
    <scope>NUCLEOTIDE SEQUENCE</scope>
    <source>
        <strain evidence="13">ICMP 16352</strain>
    </source>
</reference>
<feature type="active site" description="Proton acceptor" evidence="8">
    <location>
        <position position="595"/>
    </location>
</feature>
<dbReference type="Pfam" id="PF00732">
    <property type="entry name" value="GMC_oxred_N"/>
    <property type="match status" value="1"/>
</dbReference>
<evidence type="ECO:0000259" key="12">
    <source>
        <dbReference type="Pfam" id="PF05199"/>
    </source>
</evidence>
<feature type="domain" description="Glucose-methanol-choline oxidoreductase N-terminal" evidence="11">
    <location>
        <begin position="38"/>
        <end position="346"/>
    </location>
</feature>
<evidence type="ECO:0000313" key="13">
    <source>
        <dbReference type="EMBL" id="KAK0470580.1"/>
    </source>
</evidence>
<dbReference type="Gene3D" id="3.30.560.10">
    <property type="entry name" value="Glucose Oxidase, domain 3"/>
    <property type="match status" value="1"/>
</dbReference>
<evidence type="ECO:0000256" key="10">
    <source>
        <dbReference type="SAM" id="SignalP"/>
    </source>
</evidence>
<gene>
    <name evidence="13" type="ORF">IW261DRAFT_1597874</name>
</gene>
<dbReference type="PIRSF" id="PIRSF000137">
    <property type="entry name" value="Alcohol_oxidase"/>
    <property type="match status" value="1"/>
</dbReference>
<dbReference type="PANTHER" id="PTHR11552">
    <property type="entry name" value="GLUCOSE-METHANOL-CHOLINE GMC OXIDOREDUCTASE"/>
    <property type="match status" value="1"/>
</dbReference>
<comment type="cofactor">
    <cofactor evidence="1 9">
        <name>FAD</name>
        <dbReference type="ChEBI" id="CHEBI:57692"/>
    </cofactor>
</comment>
<feature type="signal peptide" evidence="10">
    <location>
        <begin position="1"/>
        <end position="17"/>
    </location>
</feature>
<feature type="domain" description="Glucose-methanol-choline oxidoreductase C-terminal" evidence="12">
    <location>
        <begin position="469"/>
        <end position="604"/>
    </location>
</feature>
<evidence type="ECO:0000256" key="9">
    <source>
        <dbReference type="PIRSR" id="PIRSR000137-2"/>
    </source>
</evidence>
<evidence type="ECO:0000259" key="11">
    <source>
        <dbReference type="Pfam" id="PF00732"/>
    </source>
</evidence>
<dbReference type="GO" id="GO:0050660">
    <property type="term" value="F:flavin adenine dinucleotide binding"/>
    <property type="evidence" value="ECO:0007669"/>
    <property type="project" value="InterPro"/>
</dbReference>
<sequence length="618" mass="66552">MFTKLILSAVLLGLTHAALIDLNTTQSDGVKILKKQTFDYIVVGGGTAGLTVARRLAESSSKLSVLVLEAGGSGVGKDVVTIPKNSFAFVGTEIDWGYTIAPQEHAADAEINLSSGKILGGDSAINGLVWTRASKAEYDAFETLGSPGWNWDTLYAHMQKAEQLEYPSTSLIDEYGYVVDASSVGTSGPVCLSFPAYLPLQHRTLIEASVELGHTFNTDPYGGENAGVYYSLSSQNTVPVRETSEFAYLTPWETHKQLTVLTYATVSKVNLNKSAKATGVQVIFPDGSTYTASLKSGGEVILSAGVVRTPQLLELSGIGDSSILTPLGIDVKVDLPGVGANYEDHTLTLLTYQLKDGILSFDALSYNETLLAEQTELYSLGQGWLTFAQAVVNFEPIDVVLTADEIEEAKQILSTKPESIPQDQFDIIKGQILNGTTQVEYLLFNSFSAGTTKDANTSYISMAITHTHPLSRGSIHINSTSIDDYPIINPNMLEAEWDNWFLAKATAYGRKIFETQAFQEIVVSEEVFPGSSVSTDDEWLTYVQENLNSGYHSVGSASLLPKESNGVVDAKLRVYGTKNLRVVDLSVLPLLISAHTQPAAYAIGEIAATLITTGSTNC</sequence>
<organism evidence="13 14">
    <name type="scientific">Armillaria novae-zelandiae</name>
    <dbReference type="NCBI Taxonomy" id="153914"/>
    <lineage>
        <taxon>Eukaryota</taxon>
        <taxon>Fungi</taxon>
        <taxon>Dikarya</taxon>
        <taxon>Basidiomycota</taxon>
        <taxon>Agaricomycotina</taxon>
        <taxon>Agaricomycetes</taxon>
        <taxon>Agaricomycetidae</taxon>
        <taxon>Agaricales</taxon>
        <taxon>Marasmiineae</taxon>
        <taxon>Physalacriaceae</taxon>
        <taxon>Armillaria</taxon>
    </lineage>
</organism>
<dbReference type="Proteomes" id="UP001175227">
    <property type="component" value="Unassembled WGS sequence"/>
</dbReference>
<proteinExistence type="inferred from homology"/>
<comment type="similarity">
    <text evidence="2">Belongs to the GMC oxidoreductase family.</text>
</comment>
<dbReference type="InterPro" id="IPR012132">
    <property type="entry name" value="GMC_OxRdtase"/>
</dbReference>
<dbReference type="SUPFAM" id="SSF51905">
    <property type="entry name" value="FAD/NAD(P)-binding domain"/>
    <property type="match status" value="1"/>
</dbReference>
<dbReference type="InterPro" id="IPR007867">
    <property type="entry name" value="GMC_OxRtase_C"/>
</dbReference>
<keyword evidence="7" id="KW-0325">Glycoprotein</keyword>
<evidence type="ECO:0000256" key="3">
    <source>
        <dbReference type="ARBA" id="ARBA00022630"/>
    </source>
</evidence>
<dbReference type="EMBL" id="JAUEPR010000063">
    <property type="protein sequence ID" value="KAK0470580.1"/>
    <property type="molecule type" value="Genomic_DNA"/>
</dbReference>
<feature type="active site" description="Proton donor" evidence="8">
    <location>
        <position position="552"/>
    </location>
</feature>
<dbReference type="PANTHER" id="PTHR11552:SF201">
    <property type="entry name" value="GLUCOSE-METHANOL-CHOLINE OXIDOREDUCTASE N-TERMINAL DOMAIN-CONTAINING PROTEIN"/>
    <property type="match status" value="1"/>
</dbReference>
<evidence type="ECO:0000256" key="7">
    <source>
        <dbReference type="ARBA" id="ARBA00023180"/>
    </source>
</evidence>
<dbReference type="InterPro" id="IPR000172">
    <property type="entry name" value="GMC_OxRdtase_N"/>
</dbReference>
<feature type="binding site" evidence="9">
    <location>
        <begin position="126"/>
        <end position="129"/>
    </location>
    <ligand>
        <name>FAD</name>
        <dbReference type="ChEBI" id="CHEBI:57692"/>
    </ligand>
</feature>
<dbReference type="Pfam" id="PF05199">
    <property type="entry name" value="GMC_oxred_C"/>
    <property type="match status" value="1"/>
</dbReference>